<dbReference type="EMBL" id="JAAIJQ010000035">
    <property type="protein sequence ID" value="NEV62815.1"/>
    <property type="molecule type" value="Genomic_DNA"/>
</dbReference>
<dbReference type="InterPro" id="IPR003737">
    <property type="entry name" value="GlcNAc_PI_deacetylase-related"/>
</dbReference>
<accession>A0A6M0K3C4</accession>
<dbReference type="PANTHER" id="PTHR12993:SF29">
    <property type="entry name" value="BLR3841 PROTEIN"/>
    <property type="match status" value="1"/>
</dbReference>
<evidence type="ECO:0000313" key="2">
    <source>
        <dbReference type="EMBL" id="NEV62815.1"/>
    </source>
</evidence>
<dbReference type="Pfam" id="PF02585">
    <property type="entry name" value="PIG-L"/>
    <property type="match status" value="1"/>
</dbReference>
<dbReference type="SUPFAM" id="SSF53448">
    <property type="entry name" value="Nucleotide-diphospho-sugar transferases"/>
    <property type="match status" value="1"/>
</dbReference>
<protein>
    <submittedName>
        <fullName evidence="2">Glycosyl transferase group 2 family protein</fullName>
    </submittedName>
</protein>
<reference evidence="2 3" key="1">
    <citation type="submission" date="2020-02" db="EMBL/GenBank/DDBJ databases">
        <title>Genome sequences of Thiorhodococcus mannitoliphagus and Thiorhodococcus minor, purple sulfur photosynthetic bacteria in the gammaproteobacterial family, Chromatiaceae.</title>
        <authorList>
            <person name="Aviles F.A."/>
            <person name="Meyer T.E."/>
            <person name="Kyndt J.A."/>
        </authorList>
    </citation>
    <scope>NUCLEOTIDE SEQUENCE [LARGE SCALE GENOMIC DNA]</scope>
    <source>
        <strain evidence="2 3">DSM 11518</strain>
    </source>
</reference>
<keyword evidence="3" id="KW-1185">Reference proteome</keyword>
<dbReference type="GO" id="GO:0016811">
    <property type="term" value="F:hydrolase activity, acting on carbon-nitrogen (but not peptide) bonds, in linear amides"/>
    <property type="evidence" value="ECO:0007669"/>
    <property type="project" value="TreeGrafter"/>
</dbReference>
<dbReference type="InterPro" id="IPR029044">
    <property type="entry name" value="Nucleotide-diphossugar_trans"/>
</dbReference>
<evidence type="ECO:0000313" key="3">
    <source>
        <dbReference type="Proteomes" id="UP000483379"/>
    </source>
</evidence>
<proteinExistence type="predicted"/>
<dbReference type="InterPro" id="IPR024078">
    <property type="entry name" value="LmbE-like_dom_sf"/>
</dbReference>
<organism evidence="2 3">
    <name type="scientific">Thiorhodococcus minor</name>
    <dbReference type="NCBI Taxonomy" id="57489"/>
    <lineage>
        <taxon>Bacteria</taxon>
        <taxon>Pseudomonadati</taxon>
        <taxon>Pseudomonadota</taxon>
        <taxon>Gammaproteobacteria</taxon>
        <taxon>Chromatiales</taxon>
        <taxon>Chromatiaceae</taxon>
        <taxon>Thiorhodococcus</taxon>
    </lineage>
</organism>
<evidence type="ECO:0000256" key="1">
    <source>
        <dbReference type="SAM" id="Coils"/>
    </source>
</evidence>
<dbReference type="Proteomes" id="UP000483379">
    <property type="component" value="Unassembled WGS sequence"/>
</dbReference>
<dbReference type="SUPFAM" id="SSF102588">
    <property type="entry name" value="LmbE-like"/>
    <property type="match status" value="1"/>
</dbReference>
<feature type="coiled-coil region" evidence="1">
    <location>
        <begin position="510"/>
        <end position="551"/>
    </location>
</feature>
<keyword evidence="2" id="KW-0808">Transferase</keyword>
<sequence length="582" mass="64641">MKIREHDFIPYDADTAMPGASALVLAPHPDDEVLGCGGAIMRHVAAGEPVQAVIVTDGAFGSGQDRHAQAQARQQESRQAAAVLGYGVPDFWGLPDRGLTYGEPLIERILAAIETQRAELVYAPSWWEMHPDHFVLALATAEAARRCSRPLRLAMYEVGVPLHPNHLLDITDLVERKRAAIGCFASQLAQQRYDAHILALNTYRTYTLAPRVRAAEAYRILDRRELARDPLRMIRPGVYYTQNGSAETTPLPLVSAIIGWDQTHHAQIAHAKDTLDSIAIQTYPNIEILMPQCEDSPTWAERFPVRQLDAESPRSQAHFLNLALEAAKGDFVAILTDGSMLHPDHISVMVGALTATEDARCAYSMVHVAEETAKSTPAQASPAQHLDRLELWSGAQFSLARFLIARELVEDRCRFDESLAEGYAWDFLVQLSRKTNFLPVEHSSVRIPSKPAQPPETKVADTALEDPSLDAAFAKWQATWSPSELRTVIARQARRRMAAERSAHDRALELEGLVDVARRTQNDAETLRRQLAEATAQLQEHGMALDSARQEITALRRSTSWRLTAPLRRLMTGLKGARTKAQ</sequence>
<dbReference type="CDD" id="cd00761">
    <property type="entry name" value="Glyco_tranf_GTA_type"/>
    <property type="match status" value="1"/>
</dbReference>
<dbReference type="Gene3D" id="3.90.550.10">
    <property type="entry name" value="Spore Coat Polysaccharide Biosynthesis Protein SpsA, Chain A"/>
    <property type="match status" value="1"/>
</dbReference>
<name>A0A6M0K3C4_9GAMM</name>
<keyword evidence="1" id="KW-0175">Coiled coil</keyword>
<dbReference type="PANTHER" id="PTHR12993">
    <property type="entry name" value="N-ACETYLGLUCOSAMINYL-PHOSPHATIDYLINOSITOL DE-N-ACETYLASE-RELATED"/>
    <property type="match status" value="1"/>
</dbReference>
<dbReference type="Gene3D" id="3.40.50.10320">
    <property type="entry name" value="LmbE-like"/>
    <property type="match status" value="1"/>
</dbReference>
<comment type="caution">
    <text evidence="2">The sequence shown here is derived from an EMBL/GenBank/DDBJ whole genome shotgun (WGS) entry which is preliminary data.</text>
</comment>
<dbReference type="RefSeq" id="WP_164453281.1">
    <property type="nucleotide sequence ID" value="NZ_JAAIJQ010000035.1"/>
</dbReference>
<dbReference type="GO" id="GO:0016740">
    <property type="term" value="F:transferase activity"/>
    <property type="evidence" value="ECO:0007669"/>
    <property type="project" value="UniProtKB-KW"/>
</dbReference>
<dbReference type="AlphaFoldDB" id="A0A6M0K3C4"/>
<gene>
    <name evidence="2" type="ORF">G3446_13095</name>
</gene>